<dbReference type="InterPro" id="IPR036890">
    <property type="entry name" value="HATPase_C_sf"/>
</dbReference>
<dbReference type="EMBL" id="CP003156">
    <property type="protein sequence ID" value="AEV32701.1"/>
    <property type="molecule type" value="Genomic_DNA"/>
</dbReference>
<dbReference type="GO" id="GO:0005886">
    <property type="term" value="C:plasma membrane"/>
    <property type="evidence" value="ECO:0007669"/>
    <property type="project" value="UniProtKB-SubCell"/>
</dbReference>
<name>G8R0J7_OWEHD</name>
<dbReference type="Pfam" id="PF00672">
    <property type="entry name" value="HAMP"/>
    <property type="match status" value="1"/>
</dbReference>
<sequence>MKKSSFRKSLLWRLSGALLLLLIFLGIAYVSITTYSARKYYQETTQKLNAHVAEHMLLEVNPFVNGEVNAEAVGKIMHSMMAVNPSLEVYLLDPQGNILKYVVLDKKVRLKNLKLEPVKQFLADSGKTFVLGDDPRNPGEETIFSATEVRNENGQLQGYVYMVLASEEYENIAGALSTSYFMKLGAQTFAITLVAAFALGIFLIALLTRNLRSVITTVKRFEEGDYYARIPVKNSGELADLSHTFNHMADTILKNIEDLKEVDELRRELIANVSHDLRSPMSVIQGYIETMMIKGDNLSDEDRRKYLEIIFKSSEKLNLLVADLFELSKLEARQVQLQKERFNMNELLQDTAKQFQLKAKEKNIKLHTELSHESLIKADIGMMQRVIQNLMDNALKYTPEDGEITVKSVLINERLEVSITNSGKGIPEDQLPHIFDRYFMLDKDKHGIDGTGLGLAIVKKIVDIHDADISVNSIENGSTSFTVVMPAA</sequence>
<evidence type="ECO:0000256" key="6">
    <source>
        <dbReference type="ARBA" id="ARBA00022679"/>
    </source>
</evidence>
<dbReference type="RefSeq" id="WP_014202057.1">
    <property type="nucleotide sequence ID" value="NC_016599.1"/>
</dbReference>
<evidence type="ECO:0000256" key="11">
    <source>
        <dbReference type="ARBA" id="ARBA00022989"/>
    </source>
</evidence>
<dbReference type="PRINTS" id="PR00344">
    <property type="entry name" value="BCTRLSENSOR"/>
</dbReference>
<dbReference type="SMART" id="SM00388">
    <property type="entry name" value="HisKA"/>
    <property type="match status" value="1"/>
</dbReference>
<evidence type="ECO:0000256" key="2">
    <source>
        <dbReference type="ARBA" id="ARBA00004651"/>
    </source>
</evidence>
<evidence type="ECO:0000259" key="15">
    <source>
        <dbReference type="PROSITE" id="PS50109"/>
    </source>
</evidence>
<dbReference type="STRING" id="926562.Oweho_1713"/>
<dbReference type="Pfam" id="PF02518">
    <property type="entry name" value="HATPase_c"/>
    <property type="match status" value="1"/>
</dbReference>
<dbReference type="InterPro" id="IPR003594">
    <property type="entry name" value="HATPase_dom"/>
</dbReference>
<dbReference type="CDD" id="cd00075">
    <property type="entry name" value="HATPase"/>
    <property type="match status" value="1"/>
</dbReference>
<dbReference type="OrthoDB" id="1522504at2"/>
<feature type="domain" description="HAMP" evidence="16">
    <location>
        <begin position="205"/>
        <end position="257"/>
    </location>
</feature>
<dbReference type="GO" id="GO:0000155">
    <property type="term" value="F:phosphorelay sensor kinase activity"/>
    <property type="evidence" value="ECO:0007669"/>
    <property type="project" value="InterPro"/>
</dbReference>
<reference evidence="17 18" key="1">
    <citation type="journal article" date="2012" name="Stand. Genomic Sci.">
        <title>Genome sequence of the orange-pigmented seawater bacterium Owenweeksia hongkongensis type strain (UST20020801(T)).</title>
        <authorList>
            <person name="Riedel T."/>
            <person name="Held B."/>
            <person name="Nolan M."/>
            <person name="Lucas S."/>
            <person name="Lapidus A."/>
            <person name="Tice H."/>
            <person name="Del Rio T.G."/>
            <person name="Cheng J.F."/>
            <person name="Han C."/>
            <person name="Tapia R."/>
            <person name="Goodwin L.A."/>
            <person name="Pitluck S."/>
            <person name="Liolios K."/>
            <person name="Mavromatis K."/>
            <person name="Pagani I."/>
            <person name="Ivanova N."/>
            <person name="Mikhailova N."/>
            <person name="Pati A."/>
            <person name="Chen A."/>
            <person name="Palaniappan K."/>
            <person name="Rohde M."/>
            <person name="Tindall B.J."/>
            <person name="Detter J.C."/>
            <person name="Goker M."/>
            <person name="Woyke T."/>
            <person name="Bristow J."/>
            <person name="Eisen J.A."/>
            <person name="Markowitz V."/>
            <person name="Hugenholtz P."/>
            <person name="Klenk H.P."/>
            <person name="Kyrpides N.C."/>
        </authorList>
    </citation>
    <scope>NUCLEOTIDE SEQUENCE</scope>
    <source>
        <strain evidence="18">DSM 17368 / JCM 12287 / NRRL B-23963</strain>
    </source>
</reference>
<evidence type="ECO:0000256" key="1">
    <source>
        <dbReference type="ARBA" id="ARBA00000085"/>
    </source>
</evidence>
<dbReference type="KEGG" id="oho:Oweho_1713"/>
<dbReference type="SUPFAM" id="SSF55874">
    <property type="entry name" value="ATPase domain of HSP90 chaperone/DNA topoisomerase II/histidine kinase"/>
    <property type="match status" value="1"/>
</dbReference>
<protein>
    <recommendedName>
        <fullName evidence="3">histidine kinase</fullName>
        <ecNumber evidence="3">2.7.13.3</ecNumber>
    </recommendedName>
</protein>
<dbReference type="InterPro" id="IPR003661">
    <property type="entry name" value="HisK_dim/P_dom"/>
</dbReference>
<evidence type="ECO:0000256" key="5">
    <source>
        <dbReference type="ARBA" id="ARBA00022553"/>
    </source>
</evidence>
<dbReference type="InterPro" id="IPR005467">
    <property type="entry name" value="His_kinase_dom"/>
</dbReference>
<dbReference type="Gene3D" id="3.30.565.10">
    <property type="entry name" value="Histidine kinase-like ATPase, C-terminal domain"/>
    <property type="match status" value="1"/>
</dbReference>
<proteinExistence type="predicted"/>
<organism evidence="17 18">
    <name type="scientific">Owenweeksia hongkongensis (strain DSM 17368 / CIP 108786 / JCM 12287 / NRRL B-23963 / UST20020801)</name>
    <dbReference type="NCBI Taxonomy" id="926562"/>
    <lineage>
        <taxon>Bacteria</taxon>
        <taxon>Pseudomonadati</taxon>
        <taxon>Bacteroidota</taxon>
        <taxon>Flavobacteriia</taxon>
        <taxon>Flavobacteriales</taxon>
        <taxon>Owenweeksiaceae</taxon>
        <taxon>Owenweeksia</taxon>
    </lineage>
</organism>
<keyword evidence="4" id="KW-1003">Cell membrane</keyword>
<accession>G8R0J7</accession>
<dbReference type="PROSITE" id="PS50885">
    <property type="entry name" value="HAMP"/>
    <property type="match status" value="1"/>
</dbReference>
<dbReference type="PANTHER" id="PTHR45528">
    <property type="entry name" value="SENSOR HISTIDINE KINASE CPXA"/>
    <property type="match status" value="1"/>
</dbReference>
<gene>
    <name evidence="17" type="ordered locus">Oweho_1713</name>
</gene>
<dbReference type="InterPro" id="IPR050398">
    <property type="entry name" value="HssS/ArlS-like"/>
</dbReference>
<evidence type="ECO:0000256" key="10">
    <source>
        <dbReference type="ARBA" id="ARBA00022840"/>
    </source>
</evidence>
<dbReference type="CDD" id="cd06225">
    <property type="entry name" value="HAMP"/>
    <property type="match status" value="1"/>
</dbReference>
<dbReference type="FunFam" id="1.10.287.130:FF:000001">
    <property type="entry name" value="Two-component sensor histidine kinase"/>
    <property type="match status" value="1"/>
</dbReference>
<dbReference type="eggNOG" id="COG2205">
    <property type="taxonomic scope" value="Bacteria"/>
</dbReference>
<keyword evidence="10" id="KW-0067">ATP-binding</keyword>
<keyword evidence="13 14" id="KW-0472">Membrane</keyword>
<feature type="transmembrane region" description="Helical" evidence="14">
    <location>
        <begin position="189"/>
        <end position="207"/>
    </location>
</feature>
<dbReference type="AlphaFoldDB" id="G8R0J7"/>
<evidence type="ECO:0000256" key="4">
    <source>
        <dbReference type="ARBA" id="ARBA00022475"/>
    </source>
</evidence>
<evidence type="ECO:0000256" key="14">
    <source>
        <dbReference type="SAM" id="Phobius"/>
    </source>
</evidence>
<comment type="catalytic activity">
    <reaction evidence="1">
        <text>ATP + protein L-histidine = ADP + protein N-phospho-L-histidine.</text>
        <dbReference type="EC" id="2.7.13.3"/>
    </reaction>
</comment>
<keyword evidence="12" id="KW-0902">Two-component regulatory system</keyword>
<dbReference type="PROSITE" id="PS50109">
    <property type="entry name" value="HIS_KIN"/>
    <property type="match status" value="1"/>
</dbReference>
<dbReference type="Gene3D" id="6.10.340.10">
    <property type="match status" value="1"/>
</dbReference>
<evidence type="ECO:0000313" key="17">
    <source>
        <dbReference type="EMBL" id="AEV32701.1"/>
    </source>
</evidence>
<keyword evidence="8" id="KW-0547">Nucleotide-binding</keyword>
<keyword evidence="18" id="KW-1185">Reference proteome</keyword>
<dbReference type="InterPro" id="IPR004358">
    <property type="entry name" value="Sig_transdc_His_kin-like_C"/>
</dbReference>
<dbReference type="FunFam" id="3.30.565.10:FF:000006">
    <property type="entry name" value="Sensor histidine kinase WalK"/>
    <property type="match status" value="1"/>
</dbReference>
<evidence type="ECO:0000256" key="12">
    <source>
        <dbReference type="ARBA" id="ARBA00023012"/>
    </source>
</evidence>
<keyword evidence="9 17" id="KW-0418">Kinase</keyword>
<evidence type="ECO:0000259" key="16">
    <source>
        <dbReference type="PROSITE" id="PS50885"/>
    </source>
</evidence>
<dbReference type="EC" id="2.7.13.3" evidence="3"/>
<evidence type="ECO:0000256" key="9">
    <source>
        <dbReference type="ARBA" id="ARBA00022777"/>
    </source>
</evidence>
<evidence type="ECO:0000313" key="18">
    <source>
        <dbReference type="Proteomes" id="UP000005631"/>
    </source>
</evidence>
<keyword evidence="5" id="KW-0597">Phosphoprotein</keyword>
<keyword evidence="7 14" id="KW-0812">Transmembrane</keyword>
<dbReference type="CDD" id="cd00082">
    <property type="entry name" value="HisKA"/>
    <property type="match status" value="1"/>
</dbReference>
<feature type="domain" description="Histidine kinase" evidence="15">
    <location>
        <begin position="272"/>
        <end position="488"/>
    </location>
</feature>
<keyword evidence="11 14" id="KW-1133">Transmembrane helix</keyword>
<dbReference type="SMART" id="SM00387">
    <property type="entry name" value="HATPase_c"/>
    <property type="match status" value="1"/>
</dbReference>
<keyword evidence="6" id="KW-0808">Transferase</keyword>
<dbReference type="HOGENOM" id="CLU_000445_89_6_10"/>
<dbReference type="PANTHER" id="PTHR45528:SF1">
    <property type="entry name" value="SENSOR HISTIDINE KINASE CPXA"/>
    <property type="match status" value="1"/>
</dbReference>
<dbReference type="SUPFAM" id="SSF158472">
    <property type="entry name" value="HAMP domain-like"/>
    <property type="match status" value="1"/>
</dbReference>
<dbReference type="Pfam" id="PF00512">
    <property type="entry name" value="HisKA"/>
    <property type="match status" value="1"/>
</dbReference>
<dbReference type="InterPro" id="IPR036097">
    <property type="entry name" value="HisK_dim/P_sf"/>
</dbReference>
<evidence type="ECO:0000256" key="7">
    <source>
        <dbReference type="ARBA" id="ARBA00022692"/>
    </source>
</evidence>
<dbReference type="eggNOG" id="COG5000">
    <property type="taxonomic scope" value="Bacteria"/>
</dbReference>
<dbReference type="InterPro" id="IPR003660">
    <property type="entry name" value="HAMP_dom"/>
</dbReference>
<evidence type="ECO:0000256" key="13">
    <source>
        <dbReference type="ARBA" id="ARBA00023136"/>
    </source>
</evidence>
<evidence type="ECO:0000256" key="3">
    <source>
        <dbReference type="ARBA" id="ARBA00012438"/>
    </source>
</evidence>
<dbReference type="GO" id="GO:0005524">
    <property type="term" value="F:ATP binding"/>
    <property type="evidence" value="ECO:0007669"/>
    <property type="project" value="UniProtKB-KW"/>
</dbReference>
<dbReference type="SMART" id="SM00304">
    <property type="entry name" value="HAMP"/>
    <property type="match status" value="1"/>
</dbReference>
<evidence type="ECO:0000256" key="8">
    <source>
        <dbReference type="ARBA" id="ARBA00022741"/>
    </source>
</evidence>
<dbReference type="SUPFAM" id="SSF47384">
    <property type="entry name" value="Homodimeric domain of signal transducing histidine kinase"/>
    <property type="match status" value="1"/>
</dbReference>
<dbReference type="Gene3D" id="1.10.287.130">
    <property type="match status" value="1"/>
</dbReference>
<dbReference type="Proteomes" id="UP000005631">
    <property type="component" value="Chromosome"/>
</dbReference>
<comment type="subcellular location">
    <subcellularLocation>
        <location evidence="2">Cell membrane</location>
        <topology evidence="2">Multi-pass membrane protein</topology>
    </subcellularLocation>
</comment>